<feature type="region of interest" description="Disordered" evidence="1">
    <location>
        <begin position="56"/>
        <end position="81"/>
    </location>
</feature>
<keyword evidence="3" id="KW-1185">Reference proteome</keyword>
<reference evidence="2 3" key="1">
    <citation type="submission" date="2015-02" db="EMBL/GenBank/DDBJ databases">
        <authorList>
            <person name="Ju K.-S."/>
            <person name="Doroghazi J.R."/>
            <person name="Metcalf W."/>
        </authorList>
    </citation>
    <scope>NUCLEOTIDE SEQUENCE [LARGE SCALE GENOMIC DNA]</scope>
    <source>
        <strain evidence="2 3">ATCC 31215</strain>
    </source>
</reference>
<dbReference type="RefSeq" id="WP_045694087.1">
    <property type="nucleotide sequence ID" value="NZ_JZKH01000014.1"/>
</dbReference>
<comment type="caution">
    <text evidence="2">The sequence shown here is derived from an EMBL/GenBank/DDBJ whole genome shotgun (WGS) entry which is preliminary data.</text>
</comment>
<evidence type="ECO:0000313" key="2">
    <source>
        <dbReference type="EMBL" id="KJS62254.1"/>
    </source>
</evidence>
<dbReference type="OrthoDB" id="516973at2"/>
<gene>
    <name evidence="2" type="ORF">VM95_09550</name>
</gene>
<accession>A0A0F2TGF3</accession>
<organism evidence="2 3">
    <name type="scientific">Streptomyces rubellomurinus (strain ATCC 31215)</name>
    <dbReference type="NCBI Taxonomy" id="359131"/>
    <lineage>
        <taxon>Bacteria</taxon>
        <taxon>Bacillati</taxon>
        <taxon>Actinomycetota</taxon>
        <taxon>Actinomycetes</taxon>
        <taxon>Kitasatosporales</taxon>
        <taxon>Streptomycetaceae</taxon>
        <taxon>Streptomyces</taxon>
    </lineage>
</organism>
<dbReference type="PATRIC" id="fig|359131.3.peg.1396"/>
<sequence>MTEPVTSLVLRPPDLVRVTVTAVGLAEQEGAAGPELVSTGPGGRLVVEFAAQHIAETAPPPGSSSSEGRPAGPSRLEFPVDDRPIPLSGSGLLTAMGRLRPVPGTAADGSTLEIPWRVLLGLVADTTCVHRAAPATGSGGVTELWHTRLVADGGAYASVSPLRTLPLGGDAGFAGGTPLGGFFDRIDAQAAAHPGQPMAVDRLILSASGAWFGGSISWRGDAGELDWTHRAAMGRDFYVRVLETGVLFPFGHRASFVETYERRFESGDAPVAVLRGTRSLVITEPARDFDLAERQFPFQHVELAPLMVDGLDQPADTTTFWPTRGGAPVLFSVHARAAGDVVEMALPLLFHAGAGSDQLDAVYAQGPGAVHDAAAGRPQASVGRFMAVAVKSPTEAFDGAVQHVRSLTFGGKPVADGPGFHPVVTGLEVMLPAVRQLLGADGILNAQLSDELVQTPAGAEVPDVLLKFDTLPLKFGSARAGVVAAPNMNVNRISRTLGPITDRLPTDPAELFPPDANLLGVFPLRELISRISPEHGRPTITWSGGDHPVATLTWAQELTQPSGPFAPTTGATCQVGLTVTTKPAAANGGPPPVVTDGTVSNFTLSIPPQDTLVELDFRELKFHAETGALPTTSFSIGGARLTGSLAFVQKLQQALPQVGDAAPAIEVSDKAIKATFAAAVPSPLSMGAFTLRNIRLQAAITLSFVNEPVLVEFSFASREQPFLVVVSAFGGGGYLELAIGAGDSGGLQRFVGSLEFGACAAMDFGVASGEVHVFGGVTFTK</sequence>
<proteinExistence type="predicted"/>
<evidence type="ECO:0000313" key="3">
    <source>
        <dbReference type="Proteomes" id="UP000033699"/>
    </source>
</evidence>
<feature type="compositionally biased region" description="Low complexity" evidence="1">
    <location>
        <begin position="63"/>
        <end position="75"/>
    </location>
</feature>
<protein>
    <submittedName>
        <fullName evidence="2">Uncharacterized protein</fullName>
    </submittedName>
</protein>
<dbReference type="AlphaFoldDB" id="A0A0F2TGF3"/>
<dbReference type="Proteomes" id="UP000033699">
    <property type="component" value="Unassembled WGS sequence"/>
</dbReference>
<evidence type="ECO:0000256" key="1">
    <source>
        <dbReference type="SAM" id="MobiDB-lite"/>
    </source>
</evidence>
<dbReference type="EMBL" id="JZKH01000014">
    <property type="protein sequence ID" value="KJS62254.1"/>
    <property type="molecule type" value="Genomic_DNA"/>
</dbReference>
<name>A0A0F2TGF3_STRR3</name>